<evidence type="ECO:0000256" key="1">
    <source>
        <dbReference type="SAM" id="MobiDB-lite"/>
    </source>
</evidence>
<evidence type="ECO:0000313" key="2">
    <source>
        <dbReference type="EMBL" id="USY20233.1"/>
    </source>
</evidence>
<evidence type="ECO:0008006" key="4">
    <source>
        <dbReference type="Google" id="ProtNLM"/>
    </source>
</evidence>
<accession>A0ABY5DAY8</accession>
<dbReference type="RefSeq" id="WP_254419341.1">
    <property type="nucleotide sequence ID" value="NZ_BAAAJB010000093.1"/>
</dbReference>
<feature type="region of interest" description="Disordered" evidence="1">
    <location>
        <begin position="30"/>
        <end position="76"/>
    </location>
</feature>
<keyword evidence="3" id="KW-1185">Reference proteome</keyword>
<dbReference type="PROSITE" id="PS51257">
    <property type="entry name" value="PROKAR_LIPOPROTEIN"/>
    <property type="match status" value="1"/>
</dbReference>
<protein>
    <recommendedName>
        <fullName evidence="4">Lipoprotein</fullName>
    </recommendedName>
</protein>
<dbReference type="EMBL" id="CP099837">
    <property type="protein sequence ID" value="USY20233.1"/>
    <property type="molecule type" value="Genomic_DNA"/>
</dbReference>
<name>A0ABY5DAY8_9ACTN</name>
<organism evidence="2 3">
    <name type="scientific">Nocardiopsis exhalans</name>
    <dbReference type="NCBI Taxonomy" id="163604"/>
    <lineage>
        <taxon>Bacteria</taxon>
        <taxon>Bacillati</taxon>
        <taxon>Actinomycetota</taxon>
        <taxon>Actinomycetes</taxon>
        <taxon>Streptosporangiales</taxon>
        <taxon>Nocardiopsidaceae</taxon>
        <taxon>Nocardiopsis</taxon>
    </lineage>
</organism>
<evidence type="ECO:0000313" key="3">
    <source>
        <dbReference type="Proteomes" id="UP001055940"/>
    </source>
</evidence>
<proteinExistence type="predicted"/>
<sequence length="224" mass="23933">MHETPRPRVSAYAAVLVVLALATTACLPAFGPGPEPASEVTTDTEVSEDAQNPEPSPESEAAGAFTAEPPEDQSHLGSATWAFPFLLDWESETRGNGGLTILSHDASSCQVSLYQNQSLGVQGDPQSTLDAFASSAEDNGATGLAVTPQPVVELRDFGGSTAQFQTELLEYTGQDGHDYTMRVSAQWFEHMELIVASSCQSADFTARSQELDEVMDGVEVQRYV</sequence>
<dbReference type="Proteomes" id="UP001055940">
    <property type="component" value="Chromosome"/>
</dbReference>
<gene>
    <name evidence="2" type="ORF">NE857_00735</name>
</gene>
<reference evidence="2" key="1">
    <citation type="submission" date="2022-06" db="EMBL/GenBank/DDBJ databases">
        <authorList>
            <person name="Ping M."/>
        </authorList>
    </citation>
    <scope>NUCLEOTIDE SEQUENCE</scope>
    <source>
        <strain evidence="2">JCM11759T</strain>
    </source>
</reference>